<gene>
    <name evidence="1" type="ORF">FEQUK3_LOCUS8259</name>
</gene>
<proteinExistence type="predicted"/>
<dbReference type="Proteomes" id="UP000693738">
    <property type="component" value="Unassembled WGS sequence"/>
</dbReference>
<accession>A0A8J2IQ77</accession>
<evidence type="ECO:0000313" key="1">
    <source>
        <dbReference type="EMBL" id="CAG7562571.1"/>
    </source>
</evidence>
<protein>
    <submittedName>
        <fullName evidence="1">Uncharacterized protein</fullName>
    </submittedName>
</protein>
<reference evidence="1" key="1">
    <citation type="submission" date="2021-05" db="EMBL/GenBank/DDBJ databases">
        <authorList>
            <person name="Khan N."/>
        </authorList>
    </citation>
    <scope>NUCLEOTIDE SEQUENCE</scope>
</reference>
<comment type="caution">
    <text evidence="1">The sequence shown here is derived from an EMBL/GenBank/DDBJ whole genome shotgun (WGS) entry which is preliminary data.</text>
</comment>
<name>A0A8J2IQ77_FUSEQ</name>
<sequence length="121" mass="13289">MNSNVEMVDGVLMTKCVYPEPTEKWTNNYQDMGGDEYWGEGGKVVEALESRGLNGDVKPLFALDAESGKPYTLFELDGTFYFFNAGDDSLQRITYPQELGVILGTITDPDSGLNDISTSDA</sequence>
<dbReference type="EMBL" id="CAJSTJ010000151">
    <property type="protein sequence ID" value="CAG7562571.1"/>
    <property type="molecule type" value="Genomic_DNA"/>
</dbReference>
<evidence type="ECO:0000313" key="2">
    <source>
        <dbReference type="Proteomes" id="UP000693738"/>
    </source>
</evidence>
<dbReference type="AlphaFoldDB" id="A0A8J2IQ77"/>
<organism evidence="1 2">
    <name type="scientific">Fusarium equiseti</name>
    <name type="common">Fusarium scirpi</name>
    <dbReference type="NCBI Taxonomy" id="61235"/>
    <lineage>
        <taxon>Eukaryota</taxon>
        <taxon>Fungi</taxon>
        <taxon>Dikarya</taxon>
        <taxon>Ascomycota</taxon>
        <taxon>Pezizomycotina</taxon>
        <taxon>Sordariomycetes</taxon>
        <taxon>Hypocreomycetidae</taxon>
        <taxon>Hypocreales</taxon>
        <taxon>Nectriaceae</taxon>
        <taxon>Fusarium</taxon>
        <taxon>Fusarium incarnatum-equiseti species complex</taxon>
    </lineage>
</organism>